<sequence length="81" mass="8885">MTETADRIIAIGEAKGTLAPVDVSQLHRLEHLRELLPAARVDERPKLLLFGRSGFADDLVAAARGRADVELVDLDRMYSGD</sequence>
<organism evidence="1 2">
    <name type="scientific">Nonomuraea purpurea</name>
    <dbReference type="NCBI Taxonomy" id="1849276"/>
    <lineage>
        <taxon>Bacteria</taxon>
        <taxon>Bacillati</taxon>
        <taxon>Actinomycetota</taxon>
        <taxon>Actinomycetes</taxon>
        <taxon>Streptosporangiales</taxon>
        <taxon>Streptosporangiaceae</taxon>
        <taxon>Nonomuraea</taxon>
    </lineage>
</organism>
<evidence type="ECO:0000313" key="1">
    <source>
        <dbReference type="EMBL" id="MFC4012299.1"/>
    </source>
</evidence>
<dbReference type="RefSeq" id="WP_379532214.1">
    <property type="nucleotide sequence ID" value="NZ_JBHSBI010000020.1"/>
</dbReference>
<keyword evidence="2" id="KW-1185">Reference proteome</keyword>
<gene>
    <name evidence="1" type="ORF">ACFOY2_34045</name>
</gene>
<dbReference type="Proteomes" id="UP001595851">
    <property type="component" value="Unassembled WGS sequence"/>
</dbReference>
<name>A0ABV8GJF9_9ACTN</name>
<reference evidence="2" key="1">
    <citation type="journal article" date="2019" name="Int. J. Syst. Evol. Microbiol.">
        <title>The Global Catalogue of Microorganisms (GCM) 10K type strain sequencing project: providing services to taxonomists for standard genome sequencing and annotation.</title>
        <authorList>
            <consortium name="The Broad Institute Genomics Platform"/>
            <consortium name="The Broad Institute Genome Sequencing Center for Infectious Disease"/>
            <person name="Wu L."/>
            <person name="Ma J."/>
        </authorList>
    </citation>
    <scope>NUCLEOTIDE SEQUENCE [LARGE SCALE GENOMIC DNA]</scope>
    <source>
        <strain evidence="2">TBRC 1276</strain>
    </source>
</reference>
<evidence type="ECO:0000313" key="2">
    <source>
        <dbReference type="Proteomes" id="UP001595851"/>
    </source>
</evidence>
<accession>A0ABV8GJF9</accession>
<comment type="caution">
    <text evidence="1">The sequence shown here is derived from an EMBL/GenBank/DDBJ whole genome shotgun (WGS) entry which is preliminary data.</text>
</comment>
<protein>
    <submittedName>
        <fullName evidence="1">Uncharacterized protein</fullName>
    </submittedName>
</protein>
<dbReference type="EMBL" id="JBHSBI010000020">
    <property type="protein sequence ID" value="MFC4012299.1"/>
    <property type="molecule type" value="Genomic_DNA"/>
</dbReference>
<proteinExistence type="predicted"/>